<dbReference type="EMBL" id="KE343759">
    <property type="protein sequence ID" value="EXB40157.1"/>
    <property type="molecule type" value="Genomic_DNA"/>
</dbReference>
<evidence type="ECO:0000256" key="1">
    <source>
        <dbReference type="SAM" id="MobiDB-lite"/>
    </source>
</evidence>
<organism evidence="2 3">
    <name type="scientific">Morus notabilis</name>
    <dbReference type="NCBI Taxonomy" id="981085"/>
    <lineage>
        <taxon>Eukaryota</taxon>
        <taxon>Viridiplantae</taxon>
        <taxon>Streptophyta</taxon>
        <taxon>Embryophyta</taxon>
        <taxon>Tracheophyta</taxon>
        <taxon>Spermatophyta</taxon>
        <taxon>Magnoliopsida</taxon>
        <taxon>eudicotyledons</taxon>
        <taxon>Gunneridae</taxon>
        <taxon>Pentapetalae</taxon>
        <taxon>rosids</taxon>
        <taxon>fabids</taxon>
        <taxon>Rosales</taxon>
        <taxon>Moraceae</taxon>
        <taxon>Moreae</taxon>
        <taxon>Morus</taxon>
    </lineage>
</organism>
<name>W9QTP9_9ROSA</name>
<keyword evidence="3" id="KW-1185">Reference proteome</keyword>
<accession>W9QTP9</accession>
<dbReference type="AlphaFoldDB" id="W9QTP9"/>
<protein>
    <submittedName>
        <fullName evidence="2">Uncharacterized protein</fullName>
    </submittedName>
</protein>
<sequence length="104" mass="11364">MAIASSNHHTFNNHRHVSRSAHHDLPLATFSTLSPPNMSEATGENEKNLTPPPCESRSVKPPSSCKTPHSLVELAFTVIYGVSKVEGCAKSVDLHRPPPRSPRF</sequence>
<proteinExistence type="predicted"/>
<gene>
    <name evidence="2" type="ORF">L484_004507</name>
</gene>
<dbReference type="Proteomes" id="UP000030645">
    <property type="component" value="Unassembled WGS sequence"/>
</dbReference>
<feature type="compositionally biased region" description="Basic residues" evidence="1">
    <location>
        <begin position="11"/>
        <end position="20"/>
    </location>
</feature>
<reference evidence="3" key="1">
    <citation type="submission" date="2013-01" db="EMBL/GenBank/DDBJ databases">
        <title>Draft Genome Sequence of a Mulberry Tree, Morus notabilis C.K. Schneid.</title>
        <authorList>
            <person name="He N."/>
            <person name="Zhao S."/>
        </authorList>
    </citation>
    <scope>NUCLEOTIDE SEQUENCE</scope>
</reference>
<evidence type="ECO:0000313" key="2">
    <source>
        <dbReference type="EMBL" id="EXB40157.1"/>
    </source>
</evidence>
<feature type="compositionally biased region" description="Polar residues" evidence="1">
    <location>
        <begin position="29"/>
        <end position="42"/>
    </location>
</feature>
<evidence type="ECO:0000313" key="3">
    <source>
        <dbReference type="Proteomes" id="UP000030645"/>
    </source>
</evidence>
<feature type="region of interest" description="Disordered" evidence="1">
    <location>
        <begin position="1"/>
        <end position="67"/>
    </location>
</feature>
<feature type="compositionally biased region" description="Polar residues" evidence="1">
    <location>
        <begin position="1"/>
        <end position="10"/>
    </location>
</feature>